<name>A0A830HQB0_9CHLO</name>
<dbReference type="FunFam" id="3.30.450.30:FF:000009">
    <property type="entry name" value="Dynein light chain roadblock"/>
    <property type="match status" value="1"/>
</dbReference>
<reference evidence="4" key="1">
    <citation type="submission" date="2020-10" db="EMBL/GenBank/DDBJ databases">
        <title>Unveiling of a novel bifunctional photoreceptor, Dualchrome1, isolated from a cosmopolitan green alga.</title>
        <authorList>
            <person name="Suzuki S."/>
            <person name="Kawachi M."/>
        </authorList>
    </citation>
    <scope>NUCLEOTIDE SEQUENCE</scope>
    <source>
        <strain evidence="4">NIES 2893</strain>
    </source>
</reference>
<comment type="caution">
    <text evidence="4">The sequence shown here is derived from an EMBL/GenBank/DDBJ whole genome shotgun (WGS) entry which is preliminary data.</text>
</comment>
<evidence type="ECO:0000259" key="3">
    <source>
        <dbReference type="SMART" id="SM00960"/>
    </source>
</evidence>
<protein>
    <recommendedName>
        <fullName evidence="3">Roadblock/LAMTOR2 domain-containing protein</fullName>
    </recommendedName>
</protein>
<feature type="compositionally biased region" description="Low complexity" evidence="2">
    <location>
        <begin position="13"/>
        <end position="26"/>
    </location>
</feature>
<comment type="similarity">
    <text evidence="1">Belongs to the GAMAD family.</text>
</comment>
<dbReference type="InterPro" id="IPR004942">
    <property type="entry name" value="Roadblock/LAMTOR2_dom"/>
</dbReference>
<evidence type="ECO:0000256" key="2">
    <source>
        <dbReference type="SAM" id="MobiDB-lite"/>
    </source>
</evidence>
<evidence type="ECO:0000256" key="1">
    <source>
        <dbReference type="ARBA" id="ARBA00007191"/>
    </source>
</evidence>
<feature type="domain" description="Roadblock/LAMTOR2" evidence="3">
    <location>
        <begin position="30"/>
        <end position="118"/>
    </location>
</feature>
<dbReference type="Pfam" id="PF03259">
    <property type="entry name" value="Robl_LC7"/>
    <property type="match status" value="1"/>
</dbReference>
<sequence length="125" mass="14056">MPRRGSSQVIPITTHTHTKQTNKQNTQSEVEATFSRINAHKGVLATIIVDHEGKPIRSTADANVTEQYCELIPQLATMARSLVRDLDPQNDLQFLRVRSKLHEILIAPETEFVLIVVQEPSSETE</sequence>
<evidence type="ECO:0000313" key="5">
    <source>
        <dbReference type="Proteomes" id="UP000660262"/>
    </source>
</evidence>
<feature type="compositionally biased region" description="Polar residues" evidence="2">
    <location>
        <begin position="1"/>
        <end position="11"/>
    </location>
</feature>
<dbReference type="SUPFAM" id="SSF103196">
    <property type="entry name" value="Roadblock/LC7 domain"/>
    <property type="match status" value="1"/>
</dbReference>
<dbReference type="PANTHER" id="PTHR10779">
    <property type="entry name" value="DYNEIN LIGHT CHAIN ROADBLOCK"/>
    <property type="match status" value="1"/>
</dbReference>
<dbReference type="EMBL" id="BNJQ01000024">
    <property type="protein sequence ID" value="GHP09334.1"/>
    <property type="molecule type" value="Genomic_DNA"/>
</dbReference>
<accession>A0A830HQB0</accession>
<keyword evidence="5" id="KW-1185">Reference proteome</keyword>
<feature type="region of interest" description="Disordered" evidence="2">
    <location>
        <begin position="1"/>
        <end position="26"/>
    </location>
</feature>
<dbReference type="AlphaFoldDB" id="A0A830HQB0"/>
<gene>
    <name evidence="4" type="ORF">PPROV_000807000</name>
</gene>
<dbReference type="OrthoDB" id="9985637at2759"/>
<dbReference type="SMART" id="SM00960">
    <property type="entry name" value="Robl_LC7"/>
    <property type="match status" value="1"/>
</dbReference>
<evidence type="ECO:0000313" key="4">
    <source>
        <dbReference type="EMBL" id="GHP09334.1"/>
    </source>
</evidence>
<dbReference type="Proteomes" id="UP000660262">
    <property type="component" value="Unassembled WGS sequence"/>
</dbReference>
<proteinExistence type="inferred from homology"/>
<dbReference type="Gene3D" id="3.30.450.30">
    <property type="entry name" value="Dynein light chain 2a, cytoplasmic"/>
    <property type="match status" value="1"/>
</dbReference>
<organism evidence="4 5">
    <name type="scientific">Pycnococcus provasolii</name>
    <dbReference type="NCBI Taxonomy" id="41880"/>
    <lineage>
        <taxon>Eukaryota</taxon>
        <taxon>Viridiplantae</taxon>
        <taxon>Chlorophyta</taxon>
        <taxon>Pseudoscourfieldiophyceae</taxon>
        <taxon>Pseudoscourfieldiales</taxon>
        <taxon>Pycnococcaceae</taxon>
        <taxon>Pycnococcus</taxon>
    </lineage>
</organism>